<evidence type="ECO:0000313" key="3">
    <source>
        <dbReference type="EMBL" id="QFZ72394.1"/>
    </source>
</evidence>
<keyword evidence="4" id="KW-1185">Reference proteome</keyword>
<evidence type="ECO:0000256" key="1">
    <source>
        <dbReference type="SAM" id="MobiDB-lite"/>
    </source>
</evidence>
<feature type="transmembrane region" description="Helical" evidence="2">
    <location>
        <begin position="35"/>
        <end position="56"/>
    </location>
</feature>
<keyword evidence="2" id="KW-0812">Transmembrane</keyword>
<dbReference type="RefSeq" id="WP_153286764.1">
    <property type="nucleotide sequence ID" value="NZ_CP045643.1"/>
</dbReference>
<dbReference type="Proteomes" id="UP000326179">
    <property type="component" value="Chromosome"/>
</dbReference>
<dbReference type="EMBL" id="CP045643">
    <property type="protein sequence ID" value="QFZ72394.1"/>
    <property type="molecule type" value="Genomic_DNA"/>
</dbReference>
<reference evidence="3 4" key="1">
    <citation type="submission" date="2019-10" db="EMBL/GenBank/DDBJ databases">
        <title>A novel species.</title>
        <authorList>
            <person name="Gao J."/>
        </authorList>
    </citation>
    <scope>NUCLEOTIDE SEQUENCE [LARGE SCALE GENOMIC DNA]</scope>
    <source>
        <strain evidence="3 4">QMT-28</strain>
    </source>
</reference>
<sequence length="358" mass="38597">MSEPDAPGNRAHDHETHERPPTPAKRWEAFARSPYLPATVLVFLVSAVAGVFAWSYTYAFANPTPHHVPTAVVGSPDAAHSAFLTGMETALDGSLVIHRYPGYAQAREAVEKQTVFAIFDLRRERAVTVNVSSASGASVAQVLEQTAPAVGRAAGMEVLVRDIKPNQRADPRGLAIFYISLAAVVVSFVGAIQLNVNAKELGAVARLAFTVAYSLLGAFAITAVVDWFLSALELPFMAVWLTLALTMYAASTVCLMFMVLFGRWALIPTWGLMVLIGNPSSGGAVSWPLLPTFLGVVGRWLPTGAAIGAIHTEVYFPGYLHAFPFLVLIGWAFVSTMVFCLLRYRRPGAERTAVAHPE</sequence>
<feature type="region of interest" description="Disordered" evidence="1">
    <location>
        <begin position="1"/>
        <end position="24"/>
    </location>
</feature>
<accession>A0A5Q0L6L0</accession>
<feature type="compositionally biased region" description="Basic and acidic residues" evidence="1">
    <location>
        <begin position="10"/>
        <end position="24"/>
    </location>
</feature>
<feature type="transmembrane region" description="Helical" evidence="2">
    <location>
        <begin position="322"/>
        <end position="342"/>
    </location>
</feature>
<feature type="transmembrane region" description="Helical" evidence="2">
    <location>
        <begin position="203"/>
        <end position="225"/>
    </location>
</feature>
<keyword evidence="2" id="KW-1133">Transmembrane helix</keyword>
<evidence type="ECO:0000313" key="4">
    <source>
        <dbReference type="Proteomes" id="UP000326179"/>
    </source>
</evidence>
<evidence type="ECO:0000256" key="2">
    <source>
        <dbReference type="SAM" id="Phobius"/>
    </source>
</evidence>
<dbReference type="KEGG" id="sfy:GFH48_03185"/>
<feature type="transmembrane region" description="Helical" evidence="2">
    <location>
        <begin position="237"/>
        <end position="260"/>
    </location>
</feature>
<feature type="transmembrane region" description="Helical" evidence="2">
    <location>
        <begin position="175"/>
        <end position="196"/>
    </location>
</feature>
<dbReference type="AlphaFoldDB" id="A0A5Q0L6L0"/>
<protein>
    <submittedName>
        <fullName evidence="3">ABC transporter permease</fullName>
    </submittedName>
</protein>
<organism evidence="3 4">
    <name type="scientific">Streptomyces fagopyri</name>
    <dbReference type="NCBI Taxonomy" id="2662397"/>
    <lineage>
        <taxon>Bacteria</taxon>
        <taxon>Bacillati</taxon>
        <taxon>Actinomycetota</taxon>
        <taxon>Actinomycetes</taxon>
        <taxon>Kitasatosporales</taxon>
        <taxon>Streptomycetaceae</taxon>
        <taxon>Streptomyces</taxon>
    </lineage>
</organism>
<proteinExistence type="predicted"/>
<name>A0A5Q0L6L0_9ACTN</name>
<feature type="transmembrane region" description="Helical" evidence="2">
    <location>
        <begin position="272"/>
        <end position="290"/>
    </location>
</feature>
<keyword evidence="2" id="KW-0472">Membrane</keyword>
<gene>
    <name evidence="3" type="ORF">GFH48_03185</name>
</gene>